<comment type="subcellular location">
    <subcellularLocation>
        <location evidence="5">Cytoplasm</location>
    </subcellularLocation>
    <text evidence="5">Assembles at midcell at the inner surface of the cytoplasmic membrane.</text>
</comment>
<dbReference type="GO" id="GO:0051258">
    <property type="term" value="P:protein polymerization"/>
    <property type="evidence" value="ECO:0007669"/>
    <property type="project" value="UniProtKB-UniRule"/>
</dbReference>
<dbReference type="InterPro" id="IPR008280">
    <property type="entry name" value="Tub_FtsZ_C"/>
</dbReference>
<keyword evidence="3 5" id="KW-0342">GTP-binding</keyword>
<dbReference type="Gene3D" id="3.40.50.1440">
    <property type="entry name" value="Tubulin/FtsZ, GTPase domain"/>
    <property type="match status" value="1"/>
</dbReference>
<comment type="caution">
    <text evidence="9">The sequence shown here is derived from an EMBL/GenBank/DDBJ whole genome shotgun (WGS) entry which is preliminary data.</text>
</comment>
<dbReference type="GO" id="GO:0043093">
    <property type="term" value="P:FtsZ-dependent cytokinesis"/>
    <property type="evidence" value="ECO:0007669"/>
    <property type="project" value="UniProtKB-UniRule"/>
</dbReference>
<dbReference type="CDD" id="cd02201">
    <property type="entry name" value="FtsZ_type1"/>
    <property type="match status" value="1"/>
</dbReference>
<dbReference type="SUPFAM" id="SSF55307">
    <property type="entry name" value="Tubulin C-terminal domain-like"/>
    <property type="match status" value="1"/>
</dbReference>
<evidence type="ECO:0000256" key="1">
    <source>
        <dbReference type="ARBA" id="ARBA00009690"/>
    </source>
</evidence>
<feature type="binding site" evidence="5">
    <location>
        <begin position="30"/>
        <end position="34"/>
    </location>
    <ligand>
        <name>GTP</name>
        <dbReference type="ChEBI" id="CHEBI:37565"/>
    </ligand>
</feature>
<comment type="similarity">
    <text evidence="1 5">Belongs to the FtsZ family.</text>
</comment>
<dbReference type="InterPro" id="IPR018316">
    <property type="entry name" value="Tubulin/FtsZ_2-layer-sand-dom"/>
</dbReference>
<evidence type="ECO:0000256" key="6">
    <source>
        <dbReference type="NCBIfam" id="TIGR00065"/>
    </source>
</evidence>
<evidence type="ECO:0000256" key="4">
    <source>
        <dbReference type="ARBA" id="ARBA00023210"/>
    </source>
</evidence>
<dbReference type="Proteomes" id="UP000070184">
    <property type="component" value="Unassembled WGS sequence"/>
</dbReference>
<dbReference type="Pfam" id="PF12327">
    <property type="entry name" value="FtsZ_C"/>
    <property type="match status" value="1"/>
</dbReference>
<dbReference type="NCBIfam" id="TIGR00065">
    <property type="entry name" value="ftsZ"/>
    <property type="match status" value="1"/>
</dbReference>
<feature type="domain" description="Tubulin/FtsZ 2-layer sandwich" evidence="8">
    <location>
        <begin position="215"/>
        <end position="332"/>
    </location>
</feature>
<dbReference type="InterPro" id="IPR000158">
    <property type="entry name" value="Cell_div_FtsZ"/>
</dbReference>
<evidence type="ECO:0000256" key="5">
    <source>
        <dbReference type="HAMAP-Rule" id="MF_00909"/>
    </source>
</evidence>
<keyword evidence="5" id="KW-0963">Cytoplasm</keyword>
<comment type="function">
    <text evidence="5">Essential cell division protein that forms a contractile ring structure (Z ring) at the future cell division site. The regulation of the ring assembly controls the timing and the location of cell division. One of the functions of the FtsZ ring is to recruit other cell division proteins to the septum to produce a new cell wall between the dividing cells. Binds GTP and shows GTPase activity.</text>
</comment>
<dbReference type="SUPFAM" id="SSF52490">
    <property type="entry name" value="Tubulin nucleotide-binding domain-like"/>
    <property type="match status" value="1"/>
</dbReference>
<dbReference type="GO" id="GO:0007017">
    <property type="term" value="P:microtubule-based process"/>
    <property type="evidence" value="ECO:0007669"/>
    <property type="project" value="InterPro"/>
</dbReference>
<dbReference type="Gene3D" id="3.30.1330.20">
    <property type="entry name" value="Tubulin/FtsZ, C-terminal domain"/>
    <property type="match status" value="1"/>
</dbReference>
<feature type="binding site" evidence="5">
    <location>
        <position position="148"/>
    </location>
    <ligand>
        <name>GTP</name>
        <dbReference type="ChEBI" id="CHEBI:37565"/>
    </ligand>
</feature>
<organism evidence="9 10">
    <name type="scientific">candidate division MSBL1 archaeon SCGC-AAA259B11</name>
    <dbReference type="NCBI Taxonomy" id="1698260"/>
    <lineage>
        <taxon>Archaea</taxon>
        <taxon>Methanobacteriati</taxon>
        <taxon>Methanobacteriota</taxon>
        <taxon>candidate division MSBL1</taxon>
    </lineage>
</organism>
<dbReference type="GO" id="GO:0032153">
    <property type="term" value="C:cell division site"/>
    <property type="evidence" value="ECO:0007669"/>
    <property type="project" value="UniProtKB-UniRule"/>
</dbReference>
<dbReference type="InterPro" id="IPR003008">
    <property type="entry name" value="Tubulin_FtsZ_GTPase"/>
</dbReference>
<accession>A0A133U6X7</accession>
<dbReference type="InterPro" id="IPR036525">
    <property type="entry name" value="Tubulin/FtsZ_GTPase_sf"/>
</dbReference>
<dbReference type="AlphaFoldDB" id="A0A133U6X7"/>
<dbReference type="PRINTS" id="PR00423">
    <property type="entry name" value="CELLDVISFTSZ"/>
</dbReference>
<dbReference type="SMART" id="SM00864">
    <property type="entry name" value="Tubulin"/>
    <property type="match status" value="1"/>
</dbReference>
<protein>
    <recommendedName>
        <fullName evidence="5 6">Cell division protein FtsZ</fullName>
    </recommendedName>
</protein>
<feature type="binding site" evidence="5">
    <location>
        <begin position="117"/>
        <end position="119"/>
    </location>
    <ligand>
        <name>GTP</name>
        <dbReference type="ChEBI" id="CHEBI:37565"/>
    </ligand>
</feature>
<dbReference type="InterPro" id="IPR024757">
    <property type="entry name" value="FtsZ_C"/>
</dbReference>
<dbReference type="GO" id="GO:0005737">
    <property type="term" value="C:cytoplasm"/>
    <property type="evidence" value="ECO:0007669"/>
    <property type="project" value="UniProtKB-SubCell"/>
</dbReference>
<dbReference type="InterPro" id="IPR017975">
    <property type="entry name" value="Tubulin_CS"/>
</dbReference>
<dbReference type="SMART" id="SM00865">
    <property type="entry name" value="Tubulin_C"/>
    <property type="match status" value="1"/>
</dbReference>
<feature type="binding site" evidence="5">
    <location>
        <position position="152"/>
    </location>
    <ligand>
        <name>GTP</name>
        <dbReference type="ChEBI" id="CHEBI:37565"/>
    </ligand>
</feature>
<dbReference type="PANTHER" id="PTHR30314">
    <property type="entry name" value="CELL DIVISION PROTEIN FTSZ-RELATED"/>
    <property type="match status" value="1"/>
</dbReference>
<evidence type="ECO:0000313" key="9">
    <source>
        <dbReference type="EMBL" id="KXA89942.1"/>
    </source>
</evidence>
<evidence type="ECO:0000259" key="7">
    <source>
        <dbReference type="SMART" id="SM00864"/>
    </source>
</evidence>
<dbReference type="Pfam" id="PF00091">
    <property type="entry name" value="Tubulin"/>
    <property type="match status" value="1"/>
</dbReference>
<feature type="domain" description="Tubulin/FtsZ GTPase" evidence="7">
    <location>
        <begin position="22"/>
        <end position="213"/>
    </location>
</feature>
<dbReference type="InterPro" id="IPR045061">
    <property type="entry name" value="FtsZ/CetZ"/>
</dbReference>
<keyword evidence="2 5" id="KW-0547">Nucleotide-binding</keyword>
<dbReference type="PROSITE" id="PS00227">
    <property type="entry name" value="TUBULIN"/>
    <property type="match status" value="1"/>
</dbReference>
<sequence>MTESTSEVEEDYEGLSKETQPSILVLGCGGAGCNTVSHMAEEDLDNVKLVAVNTDAQDLIHSDAEEKILIGREITGGLGTGSNLEKGEKSALENKETLKEVLSGYELVFLTCGMGGGTGAGAGPVIADIAKGLGALTVGVVTLPFKSEGEIRNKNSIEGLFNFREAADTTIVIPDDKLLEIAPDLSLEEAFKLADSVLVDTITGITELMSETGLINLDFEDVRTTFEDGDMGVVGFGEASGVNRAERTVDKAIENPLMDMKVENAKRALISITGSEDMTLDEAEKVTGIVSEKLQPDAKVAWGARISEDLTNTVMVMLIVSGAEKLEGRDEVVDLGLEFL</sequence>
<dbReference type="InterPro" id="IPR037103">
    <property type="entry name" value="Tubulin/FtsZ-like_C"/>
</dbReference>
<dbReference type="PATRIC" id="fig|1698260.3.peg.278"/>
<dbReference type="GO" id="GO:0005525">
    <property type="term" value="F:GTP binding"/>
    <property type="evidence" value="ECO:0007669"/>
    <property type="project" value="UniProtKB-UniRule"/>
</dbReference>
<dbReference type="HAMAP" id="MF_00909">
    <property type="entry name" value="FtsZ"/>
    <property type="match status" value="1"/>
</dbReference>
<reference evidence="9 10" key="1">
    <citation type="journal article" date="2016" name="Sci. Rep.">
        <title>Metabolic traits of an uncultured archaeal lineage -MSBL1- from brine pools of the Red Sea.</title>
        <authorList>
            <person name="Mwirichia R."/>
            <person name="Alam I."/>
            <person name="Rashid M."/>
            <person name="Vinu M."/>
            <person name="Ba-Alawi W."/>
            <person name="Anthony Kamau A."/>
            <person name="Kamanda Ngugi D."/>
            <person name="Goker M."/>
            <person name="Klenk H.P."/>
            <person name="Bajic V."/>
            <person name="Stingl U."/>
        </authorList>
    </citation>
    <scope>NUCLEOTIDE SEQUENCE [LARGE SCALE GENOMIC DNA]</scope>
    <source>
        <strain evidence="9">SCGC-AAA259B11</strain>
    </source>
</reference>
<dbReference type="PANTHER" id="PTHR30314:SF3">
    <property type="entry name" value="MITOCHONDRIAL DIVISION PROTEIN FSZA"/>
    <property type="match status" value="1"/>
</dbReference>
<dbReference type="GO" id="GO:0005874">
    <property type="term" value="C:microtubule"/>
    <property type="evidence" value="ECO:0007669"/>
    <property type="project" value="InterPro"/>
</dbReference>
<feature type="binding site" evidence="5">
    <location>
        <position position="195"/>
    </location>
    <ligand>
        <name>GTP</name>
        <dbReference type="ChEBI" id="CHEBI:37565"/>
    </ligand>
</feature>
<comment type="subunit">
    <text evidence="5">Homodimer. Polymerizes to form a dynamic ring structure in a strictly GTP-dependent manner. Interacts directly with several other division proteins.</text>
</comment>
<evidence type="ECO:0000256" key="3">
    <source>
        <dbReference type="ARBA" id="ARBA00023134"/>
    </source>
</evidence>
<gene>
    <name evidence="5" type="primary">ftsZ</name>
    <name evidence="9" type="ORF">AKJ61_01795</name>
</gene>
<keyword evidence="10" id="KW-1185">Reference proteome</keyword>
<evidence type="ECO:0000259" key="8">
    <source>
        <dbReference type="SMART" id="SM00865"/>
    </source>
</evidence>
<evidence type="ECO:0000313" key="10">
    <source>
        <dbReference type="Proteomes" id="UP000070184"/>
    </source>
</evidence>
<dbReference type="GO" id="GO:0003924">
    <property type="term" value="F:GTPase activity"/>
    <property type="evidence" value="ECO:0007669"/>
    <property type="project" value="UniProtKB-UniRule"/>
</dbReference>
<name>A0A133U6X7_9EURY</name>
<proteinExistence type="inferred from homology"/>
<keyword evidence="4 5" id="KW-0717">Septation</keyword>
<keyword evidence="5" id="KW-0131">Cell cycle</keyword>
<evidence type="ECO:0000256" key="2">
    <source>
        <dbReference type="ARBA" id="ARBA00022741"/>
    </source>
</evidence>
<keyword evidence="5" id="KW-0132">Cell division</keyword>
<dbReference type="EMBL" id="LHXK01000017">
    <property type="protein sequence ID" value="KXA89942.1"/>
    <property type="molecule type" value="Genomic_DNA"/>
</dbReference>